<protein>
    <submittedName>
        <fullName evidence="2">Uncharacterized protein</fullName>
    </submittedName>
</protein>
<evidence type="ECO:0000313" key="2">
    <source>
        <dbReference type="EMBL" id="GJM91627.1"/>
    </source>
</evidence>
<proteinExistence type="predicted"/>
<comment type="caution">
    <text evidence="2">The sequence shown here is derived from an EMBL/GenBank/DDBJ whole genome shotgun (WGS) entry which is preliminary data.</text>
</comment>
<sequence>MNRIEAGYTAEDLVGVLHPSSPMANSTSLGSKAKMKPWSGPLPKPRVSLAFTLGDFLLGNLRGEKADQQISKSSSPAGIRSGLDPKIPWFASLNRDGPHTRPKSHQPNRLKVSCPIDQSRGSAILHTRRFIQHQKPSRRLYAEVVMAGGAGSGPSKAGGGIHASSLQGNRGRLNLRPFSHGSHDRGTGRGRGFSGTGGGRGQTRSRGGGDHDDARTSRGGRGRGHAYHTDHGGSSNLEDHGKKRPADATALGDAGIEEKGKKHWEDLCCEVCEAEHLTSKCPIFLGLKPTAIFYGFAGDLGFFQIPHDGPVAKAPKKETTTALITIKQGNISADLTKSELARLIPIKWTWLVQQHGDGFLVPFSSKVELQRMVA</sequence>
<feature type="region of interest" description="Disordered" evidence="1">
    <location>
        <begin position="152"/>
        <end position="247"/>
    </location>
</feature>
<dbReference type="AlphaFoldDB" id="A0AAV5C094"/>
<evidence type="ECO:0000313" key="3">
    <source>
        <dbReference type="Proteomes" id="UP001054889"/>
    </source>
</evidence>
<feature type="compositionally biased region" description="Basic and acidic residues" evidence="1">
    <location>
        <begin position="207"/>
        <end position="216"/>
    </location>
</feature>
<dbReference type="EMBL" id="BQKI01000003">
    <property type="protein sequence ID" value="GJM91627.1"/>
    <property type="molecule type" value="Genomic_DNA"/>
</dbReference>
<feature type="region of interest" description="Disordered" evidence="1">
    <location>
        <begin position="94"/>
        <end position="113"/>
    </location>
</feature>
<dbReference type="PANTHER" id="PTHR33170:SF50">
    <property type="entry name" value="DUF4283 DOMAIN-CONTAINING PROTEIN"/>
    <property type="match status" value="1"/>
</dbReference>
<name>A0AAV5C094_ELECO</name>
<feature type="compositionally biased region" description="Gly residues" evidence="1">
    <location>
        <begin position="152"/>
        <end position="161"/>
    </location>
</feature>
<gene>
    <name evidence="2" type="primary">ga08022</name>
    <name evidence="2" type="ORF">PR202_ga08022</name>
</gene>
<feature type="compositionally biased region" description="Basic and acidic residues" evidence="1">
    <location>
        <begin position="227"/>
        <end position="246"/>
    </location>
</feature>
<accession>A0AAV5C094</accession>
<dbReference type="Proteomes" id="UP001054889">
    <property type="component" value="Unassembled WGS sequence"/>
</dbReference>
<keyword evidence="3" id="KW-1185">Reference proteome</keyword>
<reference evidence="2" key="2">
    <citation type="submission" date="2021-12" db="EMBL/GenBank/DDBJ databases">
        <title>Resequencing data analysis of finger millet.</title>
        <authorList>
            <person name="Hatakeyama M."/>
            <person name="Aluri S."/>
            <person name="Balachadran M.T."/>
            <person name="Sivarajan S.R."/>
            <person name="Poveda L."/>
            <person name="Shimizu-Inatsugi R."/>
            <person name="Schlapbach R."/>
            <person name="Sreeman S.M."/>
            <person name="Shimizu K.K."/>
        </authorList>
    </citation>
    <scope>NUCLEOTIDE SEQUENCE</scope>
</reference>
<feature type="compositionally biased region" description="Gly residues" evidence="1">
    <location>
        <begin position="189"/>
        <end position="201"/>
    </location>
</feature>
<evidence type="ECO:0000256" key="1">
    <source>
        <dbReference type="SAM" id="MobiDB-lite"/>
    </source>
</evidence>
<dbReference type="PANTHER" id="PTHR33170">
    <property type="entry name" value="DUF4283 DOMAIN-CONTAINING PROTEIN-RELATED"/>
    <property type="match status" value="1"/>
</dbReference>
<organism evidence="2 3">
    <name type="scientific">Eleusine coracana subsp. coracana</name>
    <dbReference type="NCBI Taxonomy" id="191504"/>
    <lineage>
        <taxon>Eukaryota</taxon>
        <taxon>Viridiplantae</taxon>
        <taxon>Streptophyta</taxon>
        <taxon>Embryophyta</taxon>
        <taxon>Tracheophyta</taxon>
        <taxon>Spermatophyta</taxon>
        <taxon>Magnoliopsida</taxon>
        <taxon>Liliopsida</taxon>
        <taxon>Poales</taxon>
        <taxon>Poaceae</taxon>
        <taxon>PACMAD clade</taxon>
        <taxon>Chloridoideae</taxon>
        <taxon>Cynodonteae</taxon>
        <taxon>Eleusininae</taxon>
        <taxon>Eleusine</taxon>
    </lineage>
</organism>
<reference evidence="2" key="1">
    <citation type="journal article" date="2018" name="DNA Res.">
        <title>Multiple hybrid de novo genome assembly of finger millet, an orphan allotetraploid crop.</title>
        <authorList>
            <person name="Hatakeyama M."/>
            <person name="Aluri S."/>
            <person name="Balachadran M.T."/>
            <person name="Sivarajan S.R."/>
            <person name="Patrignani A."/>
            <person name="Gruter S."/>
            <person name="Poveda L."/>
            <person name="Shimizu-Inatsugi R."/>
            <person name="Baeten J."/>
            <person name="Francoijs K.J."/>
            <person name="Nataraja K.N."/>
            <person name="Reddy Y.A.N."/>
            <person name="Phadnis S."/>
            <person name="Ravikumar R.L."/>
            <person name="Schlapbach R."/>
            <person name="Sreeman S.M."/>
            <person name="Shimizu K.K."/>
        </authorList>
    </citation>
    <scope>NUCLEOTIDE SEQUENCE</scope>
</reference>